<feature type="region of interest" description="Disordered" evidence="8">
    <location>
        <begin position="81"/>
        <end position="123"/>
    </location>
</feature>
<dbReference type="SMART" id="SM00589">
    <property type="entry name" value="PRY"/>
    <property type="match status" value="1"/>
</dbReference>
<feature type="coiled-coil region" evidence="7">
    <location>
        <begin position="215"/>
        <end position="242"/>
    </location>
</feature>
<evidence type="ECO:0000256" key="8">
    <source>
        <dbReference type="SAM" id="MobiDB-lite"/>
    </source>
</evidence>
<dbReference type="SMART" id="SM00336">
    <property type="entry name" value="BBOX"/>
    <property type="match status" value="1"/>
</dbReference>
<dbReference type="InterPro" id="IPR043136">
    <property type="entry name" value="B30.2/SPRY_sf"/>
</dbReference>
<keyword evidence="3 6" id="KW-0863">Zinc-finger</keyword>
<keyword evidence="7" id="KW-0175">Coiled coil</keyword>
<keyword evidence="13" id="KW-1185">Reference proteome</keyword>
<feature type="domain" description="RING-type" evidence="9">
    <location>
        <begin position="9"/>
        <end position="53"/>
    </location>
</feature>
<feature type="compositionally biased region" description="Pro residues" evidence="8">
    <location>
        <begin position="101"/>
        <end position="118"/>
    </location>
</feature>
<evidence type="ECO:0000313" key="13">
    <source>
        <dbReference type="Proteomes" id="UP001501920"/>
    </source>
</evidence>
<dbReference type="InterPro" id="IPR013320">
    <property type="entry name" value="ConA-like_dom_sf"/>
</dbReference>
<keyword evidence="1" id="KW-0399">Innate immunity</keyword>
<evidence type="ECO:0000259" key="11">
    <source>
        <dbReference type="PROSITE" id="PS50188"/>
    </source>
</evidence>
<protein>
    <submittedName>
        <fullName evidence="12">Uncharacterized protein</fullName>
    </submittedName>
</protein>
<dbReference type="PRINTS" id="PR01407">
    <property type="entry name" value="BUTYPHLNCDUF"/>
</dbReference>
<dbReference type="Gene3D" id="2.60.120.920">
    <property type="match status" value="1"/>
</dbReference>
<dbReference type="GO" id="GO:0045087">
    <property type="term" value="P:innate immune response"/>
    <property type="evidence" value="ECO:0007669"/>
    <property type="project" value="UniProtKB-KW"/>
</dbReference>
<name>A0AAR2LA83_PYGNA</name>
<evidence type="ECO:0000256" key="6">
    <source>
        <dbReference type="PROSITE-ProRule" id="PRU00024"/>
    </source>
</evidence>
<feature type="domain" description="B30.2/SPRY" evidence="11">
    <location>
        <begin position="403"/>
        <end position="595"/>
    </location>
</feature>
<dbReference type="Gene3D" id="3.30.40.10">
    <property type="entry name" value="Zinc/RING finger domain, C3HC4 (zinc finger)"/>
    <property type="match status" value="1"/>
</dbReference>
<dbReference type="Pfam" id="PF00622">
    <property type="entry name" value="SPRY"/>
    <property type="match status" value="1"/>
</dbReference>
<dbReference type="PROSITE" id="PS00518">
    <property type="entry name" value="ZF_RING_1"/>
    <property type="match status" value="1"/>
</dbReference>
<dbReference type="InterPro" id="IPR000315">
    <property type="entry name" value="Znf_B-box"/>
</dbReference>
<dbReference type="PANTHER" id="PTHR25465">
    <property type="entry name" value="B-BOX DOMAIN CONTAINING"/>
    <property type="match status" value="1"/>
</dbReference>
<reference evidence="12" key="3">
    <citation type="submission" date="2025-09" db="UniProtKB">
        <authorList>
            <consortium name="Ensembl"/>
        </authorList>
    </citation>
    <scope>IDENTIFICATION</scope>
</reference>
<dbReference type="InterPro" id="IPR013083">
    <property type="entry name" value="Znf_RING/FYVE/PHD"/>
</dbReference>
<dbReference type="InterPro" id="IPR051051">
    <property type="entry name" value="E3_ubiq-ligase_TRIM/RNF"/>
</dbReference>
<dbReference type="Pfam" id="PF00643">
    <property type="entry name" value="zf-B_box"/>
    <property type="match status" value="1"/>
</dbReference>
<dbReference type="SMART" id="SM00449">
    <property type="entry name" value="SPRY"/>
    <property type="match status" value="1"/>
</dbReference>
<dbReference type="InterPro" id="IPR006574">
    <property type="entry name" value="PRY"/>
</dbReference>
<dbReference type="Pfam" id="PF13765">
    <property type="entry name" value="PRY"/>
    <property type="match status" value="1"/>
</dbReference>
<accession>A0AAR2LA83</accession>
<reference evidence="12" key="2">
    <citation type="submission" date="2025-08" db="UniProtKB">
        <authorList>
            <consortium name="Ensembl"/>
        </authorList>
    </citation>
    <scope>IDENTIFICATION</scope>
</reference>
<dbReference type="Proteomes" id="UP001501920">
    <property type="component" value="Chromosome 24"/>
</dbReference>
<dbReference type="SUPFAM" id="SSF57845">
    <property type="entry name" value="B-box zinc-binding domain"/>
    <property type="match status" value="1"/>
</dbReference>
<organism evidence="12 13">
    <name type="scientific">Pygocentrus nattereri</name>
    <name type="common">Red-bellied piranha</name>
    <dbReference type="NCBI Taxonomy" id="42514"/>
    <lineage>
        <taxon>Eukaryota</taxon>
        <taxon>Metazoa</taxon>
        <taxon>Chordata</taxon>
        <taxon>Craniata</taxon>
        <taxon>Vertebrata</taxon>
        <taxon>Euteleostomi</taxon>
        <taxon>Actinopterygii</taxon>
        <taxon>Neopterygii</taxon>
        <taxon>Teleostei</taxon>
        <taxon>Ostariophysi</taxon>
        <taxon>Characiformes</taxon>
        <taxon>Characoidei</taxon>
        <taxon>Pygocentrus</taxon>
    </lineage>
</organism>
<evidence type="ECO:0000256" key="3">
    <source>
        <dbReference type="ARBA" id="ARBA00022771"/>
    </source>
</evidence>
<dbReference type="Gene3D" id="3.30.160.60">
    <property type="entry name" value="Classic Zinc Finger"/>
    <property type="match status" value="1"/>
</dbReference>
<evidence type="ECO:0000256" key="7">
    <source>
        <dbReference type="SAM" id="Coils"/>
    </source>
</evidence>
<dbReference type="SUPFAM" id="SSF49899">
    <property type="entry name" value="Concanavalin A-like lectins/glucanases"/>
    <property type="match status" value="1"/>
</dbReference>
<dbReference type="AlphaFoldDB" id="A0AAR2LA83"/>
<proteinExistence type="predicted"/>
<dbReference type="PROSITE" id="PS50188">
    <property type="entry name" value="B302_SPRY"/>
    <property type="match status" value="1"/>
</dbReference>
<dbReference type="InterPro" id="IPR001841">
    <property type="entry name" value="Znf_RING"/>
</dbReference>
<evidence type="ECO:0000256" key="1">
    <source>
        <dbReference type="ARBA" id="ARBA00022588"/>
    </source>
</evidence>
<reference evidence="12 13" key="1">
    <citation type="submission" date="2020-10" db="EMBL/GenBank/DDBJ databases">
        <title>Pygocentrus nattereri (red-bellied piranha) genome, fPygNat1, primary haplotype.</title>
        <authorList>
            <person name="Myers G."/>
            <person name="Meyer A."/>
            <person name="Karagic N."/>
            <person name="Pippel M."/>
            <person name="Winkler S."/>
            <person name="Tracey A."/>
            <person name="Wood J."/>
            <person name="Formenti G."/>
            <person name="Howe K."/>
            <person name="Fedrigo O."/>
            <person name="Jarvis E.D."/>
        </authorList>
    </citation>
    <scope>NUCLEOTIDE SEQUENCE [LARGE SCALE GENOMIC DNA]</scope>
</reference>
<dbReference type="InterPro" id="IPR003879">
    <property type="entry name" value="Butyrophylin_SPRY"/>
</dbReference>
<dbReference type="PANTHER" id="PTHR25465:SF31">
    <property type="entry name" value="RING-TYPE DOMAIN-CONTAINING PROTEIN"/>
    <property type="match status" value="1"/>
</dbReference>
<feature type="domain" description="B box-type" evidence="10">
    <location>
        <begin position="168"/>
        <end position="207"/>
    </location>
</feature>
<evidence type="ECO:0000256" key="4">
    <source>
        <dbReference type="ARBA" id="ARBA00022833"/>
    </source>
</evidence>
<dbReference type="InterPro" id="IPR003877">
    <property type="entry name" value="SPRY_dom"/>
</dbReference>
<keyword evidence="5" id="KW-0391">Immunity</keyword>
<dbReference type="InterPro" id="IPR001870">
    <property type="entry name" value="B30.2/SPRY"/>
</dbReference>
<dbReference type="Pfam" id="PF13445">
    <property type="entry name" value="zf-RING_UBOX"/>
    <property type="match status" value="1"/>
</dbReference>
<keyword evidence="2" id="KW-0479">Metal-binding</keyword>
<dbReference type="InterPro" id="IPR027370">
    <property type="entry name" value="Znf-RING_euk"/>
</dbReference>
<dbReference type="PROSITE" id="PS50089">
    <property type="entry name" value="ZF_RING_2"/>
    <property type="match status" value="1"/>
</dbReference>
<sequence>MYYSSVLSCAVCLDVYKDPRLLTCGHNFCHTCLLRVWENQDANLQRYSCPECRTVFEDYPATQRNIKLSNIIERIQASRDPLSENSSVLPGPDSSAAGPQQPVPLPHSPSPPPPPDSLPPYCDSPSHTSIPPLLVTSTVSLTADQVRRQLQRLHTNKATGPDGVPPRVLKALCANHGKPWEFFCKEHKTCLCRSCLEEHKTHQYQLLEDAKAVNMDVLKENIRNLEDSQKQMQTNVEWLQAASSRLASDRAKLREQVIQLFNGIQETLNVEKETVLALVDNEKETSLTLLESRTREMEKKREELAWLITEANGLAGKEISSQDFMDRFSWVLERMLNADKTAPLCRVEKRELDRTVIGQLKRHGQAAVRNLSKGICEKLRQEKSTLMEPPRLIQQKTVSSTTLKPSVLPKPIRSLTLKPSTHFTLDPNTAHCNISISDDLLSAQWVASPLPHPAHPERFRLHPQVLCGQGLSRGEHTWQVEVGGTRRWEVGVTCKSRDQAWVDSCISWALRWDGRRLQVFEGHKRYSNPKLSTIKQAPALIQVHLDCGQKTLSFLTAEEGLLHRLSINASGPVFPVSIGGYASIYIDTFLVRQSL</sequence>
<evidence type="ECO:0000256" key="2">
    <source>
        <dbReference type="ARBA" id="ARBA00022723"/>
    </source>
</evidence>
<dbReference type="InterPro" id="IPR017907">
    <property type="entry name" value="Znf_RING_CS"/>
</dbReference>
<evidence type="ECO:0000259" key="10">
    <source>
        <dbReference type="PROSITE" id="PS50119"/>
    </source>
</evidence>
<keyword evidence="4" id="KW-0862">Zinc</keyword>
<dbReference type="Ensembl" id="ENSPNAT00000041946.1">
    <property type="protein sequence ID" value="ENSPNAP00000073493.1"/>
    <property type="gene ID" value="ENSPNAG00000021699.2"/>
</dbReference>
<dbReference type="PROSITE" id="PS50119">
    <property type="entry name" value="ZF_BBOX"/>
    <property type="match status" value="1"/>
</dbReference>
<evidence type="ECO:0000313" key="12">
    <source>
        <dbReference type="Ensembl" id="ENSPNAP00000073493.1"/>
    </source>
</evidence>
<dbReference type="SUPFAM" id="SSF57850">
    <property type="entry name" value="RING/U-box"/>
    <property type="match status" value="1"/>
</dbReference>
<dbReference type="GO" id="GO:0005737">
    <property type="term" value="C:cytoplasm"/>
    <property type="evidence" value="ECO:0007669"/>
    <property type="project" value="UniProtKB-ARBA"/>
</dbReference>
<dbReference type="SMART" id="SM00184">
    <property type="entry name" value="RING"/>
    <property type="match status" value="1"/>
</dbReference>
<evidence type="ECO:0000256" key="5">
    <source>
        <dbReference type="ARBA" id="ARBA00022859"/>
    </source>
</evidence>
<evidence type="ECO:0000259" key="9">
    <source>
        <dbReference type="PROSITE" id="PS50089"/>
    </source>
</evidence>
<dbReference type="GO" id="GO:0008270">
    <property type="term" value="F:zinc ion binding"/>
    <property type="evidence" value="ECO:0007669"/>
    <property type="project" value="UniProtKB-KW"/>
</dbReference>
<dbReference type="GeneTree" id="ENSGT01030000234583"/>